<evidence type="ECO:0000313" key="4">
    <source>
        <dbReference type="Proteomes" id="UP000537204"/>
    </source>
</evidence>
<dbReference type="InterPro" id="IPR025665">
    <property type="entry name" value="Beta-barrel_OMP_2"/>
</dbReference>
<name>A0A7W8ZQU1_9SPHI</name>
<gene>
    <name evidence="3" type="ORF">HDE68_004455</name>
</gene>
<dbReference type="Proteomes" id="UP000537204">
    <property type="component" value="Unassembled WGS sequence"/>
</dbReference>
<sequence length="447" mass="48056">MNKDNDIDQLFKDGLNDPEIPFNEMNWEKMERKLDVQEKKRVIPMWVYTAGGIAAALVISLYFYSAPVTLDKQAIKVPVTEHVVKPGKEVAPVIGTDSSKIQLPADKIRLKPGVYAEKGLQTALAYTGEVKQVVPVLPFGTAVLNSGTTVINPGSVENVPVTTGINSGSTESVPVATNPVTTVPAGNMIAKSKQPVAIETDSAILVRKANALAHSKDPLERVNANEIARSVKNKMESTIQPKNDLILSAMAAPDMSFTKDSKPSKVSSNVGVLATYAFTSKISMTSGAVYSRKFYNSGGTTPQSSSYLPGSDWQVSADCNVLDIPLNVNYKIFNKKKLSVSLNTGLSSYFMLKEKYQFTTGQGDAQKVSNLELNNQNQHLFGIANVSVSFDHQITPAVSVGVQPFAKLPLTGIGYGDASLKSAGVSFSLNIGLFPAKKPGKYAAVRY</sequence>
<dbReference type="AlphaFoldDB" id="A0A7W8ZQU1"/>
<evidence type="ECO:0000259" key="2">
    <source>
        <dbReference type="Pfam" id="PF13568"/>
    </source>
</evidence>
<dbReference type="Pfam" id="PF13568">
    <property type="entry name" value="OMP_b-brl_2"/>
    <property type="match status" value="1"/>
</dbReference>
<organism evidence="3 4">
    <name type="scientific">Pedobacter cryoconitis</name>
    <dbReference type="NCBI Taxonomy" id="188932"/>
    <lineage>
        <taxon>Bacteria</taxon>
        <taxon>Pseudomonadati</taxon>
        <taxon>Bacteroidota</taxon>
        <taxon>Sphingobacteriia</taxon>
        <taxon>Sphingobacteriales</taxon>
        <taxon>Sphingobacteriaceae</taxon>
        <taxon>Pedobacter</taxon>
    </lineage>
</organism>
<dbReference type="EMBL" id="JACHCE010000009">
    <property type="protein sequence ID" value="MBB5638523.1"/>
    <property type="molecule type" value="Genomic_DNA"/>
</dbReference>
<keyword evidence="1" id="KW-0812">Transmembrane</keyword>
<accession>A0A7W8ZQU1</accession>
<protein>
    <recommendedName>
        <fullName evidence="2">Outer membrane protein beta-barrel domain-containing protein</fullName>
    </recommendedName>
</protein>
<reference evidence="3 4" key="1">
    <citation type="submission" date="2020-08" db="EMBL/GenBank/DDBJ databases">
        <title>Genomic Encyclopedia of Type Strains, Phase IV (KMG-V): Genome sequencing to study the core and pangenomes of soil and plant-associated prokaryotes.</title>
        <authorList>
            <person name="Whitman W."/>
        </authorList>
    </citation>
    <scope>NUCLEOTIDE SEQUENCE [LARGE SCALE GENOMIC DNA]</scope>
    <source>
        <strain evidence="3 4">S3M1</strain>
    </source>
</reference>
<evidence type="ECO:0000313" key="3">
    <source>
        <dbReference type="EMBL" id="MBB5638523.1"/>
    </source>
</evidence>
<keyword evidence="1" id="KW-0472">Membrane</keyword>
<comment type="caution">
    <text evidence="3">The sequence shown here is derived from an EMBL/GenBank/DDBJ whole genome shotgun (WGS) entry which is preliminary data.</text>
</comment>
<proteinExistence type="predicted"/>
<dbReference type="RefSeq" id="WP_183884344.1">
    <property type="nucleotide sequence ID" value="NZ_JACHCD010000005.1"/>
</dbReference>
<feature type="domain" description="Outer membrane protein beta-barrel" evidence="2">
    <location>
        <begin position="263"/>
        <end position="374"/>
    </location>
</feature>
<keyword evidence="1" id="KW-1133">Transmembrane helix</keyword>
<feature type="transmembrane region" description="Helical" evidence="1">
    <location>
        <begin position="42"/>
        <end position="64"/>
    </location>
</feature>
<evidence type="ECO:0000256" key="1">
    <source>
        <dbReference type="SAM" id="Phobius"/>
    </source>
</evidence>